<dbReference type="SUPFAM" id="SSF103473">
    <property type="entry name" value="MFS general substrate transporter"/>
    <property type="match status" value="1"/>
</dbReference>
<feature type="transmembrane region" description="Helical" evidence="6">
    <location>
        <begin position="317"/>
        <end position="339"/>
    </location>
</feature>
<dbReference type="PROSITE" id="PS50850">
    <property type="entry name" value="MFS"/>
    <property type="match status" value="1"/>
</dbReference>
<feature type="transmembrane region" description="Helical" evidence="6">
    <location>
        <begin position="227"/>
        <end position="252"/>
    </location>
</feature>
<accession>A0A2W5MXN0</accession>
<gene>
    <name evidence="8" type="ORF">DI556_21420</name>
</gene>
<keyword evidence="5 6" id="KW-0472">Membrane</keyword>
<dbReference type="GO" id="GO:0005886">
    <property type="term" value="C:plasma membrane"/>
    <property type="evidence" value="ECO:0007669"/>
    <property type="project" value="UniProtKB-SubCell"/>
</dbReference>
<keyword evidence="3 6" id="KW-0812">Transmembrane</keyword>
<dbReference type="InterPro" id="IPR005829">
    <property type="entry name" value="Sugar_transporter_CS"/>
</dbReference>
<feature type="transmembrane region" description="Helical" evidence="6">
    <location>
        <begin position="383"/>
        <end position="403"/>
    </location>
</feature>
<evidence type="ECO:0000256" key="6">
    <source>
        <dbReference type="SAM" id="Phobius"/>
    </source>
</evidence>
<dbReference type="InterPro" id="IPR011701">
    <property type="entry name" value="MFS"/>
</dbReference>
<keyword evidence="2" id="KW-1003">Cell membrane</keyword>
<dbReference type="GO" id="GO:0022857">
    <property type="term" value="F:transmembrane transporter activity"/>
    <property type="evidence" value="ECO:0007669"/>
    <property type="project" value="InterPro"/>
</dbReference>
<dbReference type="EMBL" id="QFPW01000032">
    <property type="protein sequence ID" value="PZQ46041.1"/>
    <property type="molecule type" value="Genomic_DNA"/>
</dbReference>
<feature type="transmembrane region" description="Helical" evidence="6">
    <location>
        <begin position="20"/>
        <end position="42"/>
    </location>
</feature>
<sequence>MSESYANSRSSSWLSHENVILVLMVMVAGVAAADRLSFSILSPLIMAEFGVSNGVIGALTSAFSLAMAISAMAVGWLFKHQSNHKAMLVVAVLCFSVSAMLGGLVSSLGLLVLTRIAMGLSEGPVFPFAQSILVRESSPHRRAFNNSMTQTFGGMLVGAFVAPILLGYLAESLGWRGAFLMIGIPGLILAVLIMLLVRDRPAPATREETFAEPGAGIAPPTGARRNVVVCILIGMGLVTWLIAQSAFLPLYLMNERGYDVLAMTRIMSMTGLGGVLGSIILAAAADRVGRKPIMILACLLACVAPLGALYLTNAPGMLMATTLIGWVAAGAFGLYMVTIPAESSPASHHPFVLGLVLGLPEIVGGVVMPALTGRAADTLGLSVALWLSLGGAVLGLLLSFFLVETYPRTADR</sequence>
<evidence type="ECO:0000256" key="3">
    <source>
        <dbReference type="ARBA" id="ARBA00022692"/>
    </source>
</evidence>
<reference evidence="8 9" key="1">
    <citation type="submission" date="2017-08" db="EMBL/GenBank/DDBJ databases">
        <title>Infants hospitalized years apart are colonized by the same room-sourced microbial strains.</title>
        <authorList>
            <person name="Brooks B."/>
            <person name="Olm M.R."/>
            <person name="Firek B.A."/>
            <person name="Baker R."/>
            <person name="Thomas B.C."/>
            <person name="Morowitz M.J."/>
            <person name="Banfield J.F."/>
        </authorList>
    </citation>
    <scope>NUCLEOTIDE SEQUENCE [LARGE SCALE GENOMIC DNA]</scope>
    <source>
        <strain evidence="8">S2_005_002_R2_34</strain>
    </source>
</reference>
<dbReference type="InterPro" id="IPR036259">
    <property type="entry name" value="MFS_trans_sf"/>
</dbReference>
<organism evidence="8 9">
    <name type="scientific">Rhodovulum sulfidophilum</name>
    <name type="common">Rhodobacter sulfidophilus</name>
    <dbReference type="NCBI Taxonomy" id="35806"/>
    <lineage>
        <taxon>Bacteria</taxon>
        <taxon>Pseudomonadati</taxon>
        <taxon>Pseudomonadota</taxon>
        <taxon>Alphaproteobacteria</taxon>
        <taxon>Rhodobacterales</taxon>
        <taxon>Paracoccaceae</taxon>
        <taxon>Rhodovulum</taxon>
    </lineage>
</organism>
<feature type="transmembrane region" description="Helical" evidence="6">
    <location>
        <begin position="264"/>
        <end position="285"/>
    </location>
</feature>
<comment type="subcellular location">
    <subcellularLocation>
        <location evidence="1">Cell membrane</location>
        <topology evidence="1">Multi-pass membrane protein</topology>
    </subcellularLocation>
</comment>
<evidence type="ECO:0000313" key="8">
    <source>
        <dbReference type="EMBL" id="PZQ46041.1"/>
    </source>
</evidence>
<dbReference type="PANTHER" id="PTHR43124:SF3">
    <property type="entry name" value="CHLORAMPHENICOL EFFLUX PUMP RV0191"/>
    <property type="match status" value="1"/>
</dbReference>
<feature type="domain" description="Major facilitator superfamily (MFS) profile" evidence="7">
    <location>
        <begin position="20"/>
        <end position="407"/>
    </location>
</feature>
<feature type="transmembrane region" description="Helical" evidence="6">
    <location>
        <begin position="351"/>
        <end position="371"/>
    </location>
</feature>
<proteinExistence type="predicted"/>
<dbReference type="InterPro" id="IPR020846">
    <property type="entry name" value="MFS_dom"/>
</dbReference>
<feature type="transmembrane region" description="Helical" evidence="6">
    <location>
        <begin position="90"/>
        <end position="113"/>
    </location>
</feature>
<evidence type="ECO:0000259" key="7">
    <source>
        <dbReference type="PROSITE" id="PS50850"/>
    </source>
</evidence>
<feature type="transmembrane region" description="Helical" evidence="6">
    <location>
        <begin position="175"/>
        <end position="197"/>
    </location>
</feature>
<comment type="caution">
    <text evidence="8">The sequence shown here is derived from an EMBL/GenBank/DDBJ whole genome shotgun (WGS) entry which is preliminary data.</text>
</comment>
<evidence type="ECO:0000313" key="9">
    <source>
        <dbReference type="Proteomes" id="UP000249185"/>
    </source>
</evidence>
<dbReference type="PANTHER" id="PTHR43124">
    <property type="entry name" value="PURINE EFFLUX PUMP PBUE"/>
    <property type="match status" value="1"/>
</dbReference>
<feature type="transmembrane region" description="Helical" evidence="6">
    <location>
        <begin position="292"/>
        <end position="311"/>
    </location>
</feature>
<dbReference type="Proteomes" id="UP000249185">
    <property type="component" value="Unassembled WGS sequence"/>
</dbReference>
<name>A0A2W5MXN0_RHOSU</name>
<feature type="transmembrane region" description="Helical" evidence="6">
    <location>
        <begin position="54"/>
        <end position="78"/>
    </location>
</feature>
<dbReference type="PROSITE" id="PS00216">
    <property type="entry name" value="SUGAR_TRANSPORT_1"/>
    <property type="match status" value="1"/>
</dbReference>
<dbReference type="InterPro" id="IPR050189">
    <property type="entry name" value="MFS_Efflux_Transporters"/>
</dbReference>
<protein>
    <submittedName>
        <fullName evidence="8">MFS transporter</fullName>
    </submittedName>
</protein>
<evidence type="ECO:0000256" key="1">
    <source>
        <dbReference type="ARBA" id="ARBA00004651"/>
    </source>
</evidence>
<dbReference type="Pfam" id="PF07690">
    <property type="entry name" value="MFS_1"/>
    <property type="match status" value="1"/>
</dbReference>
<evidence type="ECO:0000256" key="4">
    <source>
        <dbReference type="ARBA" id="ARBA00022989"/>
    </source>
</evidence>
<dbReference type="Gene3D" id="1.20.1250.20">
    <property type="entry name" value="MFS general substrate transporter like domains"/>
    <property type="match status" value="2"/>
</dbReference>
<evidence type="ECO:0000256" key="5">
    <source>
        <dbReference type="ARBA" id="ARBA00023136"/>
    </source>
</evidence>
<feature type="transmembrane region" description="Helical" evidence="6">
    <location>
        <begin position="151"/>
        <end position="169"/>
    </location>
</feature>
<evidence type="ECO:0000256" key="2">
    <source>
        <dbReference type="ARBA" id="ARBA00022475"/>
    </source>
</evidence>
<dbReference type="AlphaFoldDB" id="A0A2W5MXN0"/>
<keyword evidence="4 6" id="KW-1133">Transmembrane helix</keyword>